<protein>
    <submittedName>
        <fullName evidence="1">Uncharacterized protein</fullName>
    </submittedName>
</protein>
<dbReference type="AlphaFoldDB" id="A0A9X6UBX2"/>
<dbReference type="Proteomes" id="UP000220691">
    <property type="component" value="Unassembled WGS sequence"/>
</dbReference>
<organism evidence="1 2">
    <name type="scientific">Bacillus cereus</name>
    <dbReference type="NCBI Taxonomy" id="1396"/>
    <lineage>
        <taxon>Bacteria</taxon>
        <taxon>Bacillati</taxon>
        <taxon>Bacillota</taxon>
        <taxon>Bacilli</taxon>
        <taxon>Bacillales</taxon>
        <taxon>Bacillaceae</taxon>
        <taxon>Bacillus</taxon>
        <taxon>Bacillus cereus group</taxon>
    </lineage>
</organism>
<gene>
    <name evidence="1" type="ORF">CN553_12035</name>
</gene>
<accession>A0A9X6UBX2</accession>
<name>A0A9X6UBX2_BACCE</name>
<dbReference type="RefSeq" id="WP_098126375.1">
    <property type="nucleotide sequence ID" value="NZ_NUAN01000071.1"/>
</dbReference>
<comment type="caution">
    <text evidence="1">The sequence shown here is derived from an EMBL/GenBank/DDBJ whole genome shotgun (WGS) entry which is preliminary data.</text>
</comment>
<reference evidence="1 2" key="1">
    <citation type="submission" date="2017-09" db="EMBL/GenBank/DDBJ databases">
        <title>Large-scale bioinformatics analysis of Bacillus genomes uncovers conserved roles of natural products in bacterial physiology.</title>
        <authorList>
            <consortium name="Agbiome Team Llc"/>
            <person name="Bleich R.M."/>
            <person name="Kirk G.J."/>
            <person name="Santa Maria K.C."/>
            <person name="Allen S.E."/>
            <person name="Farag S."/>
            <person name="Shank E.A."/>
            <person name="Bowers A."/>
        </authorList>
    </citation>
    <scope>NUCLEOTIDE SEQUENCE [LARGE SCALE GENOMIC DNA]</scope>
    <source>
        <strain evidence="1 2">AFS027647</strain>
    </source>
</reference>
<evidence type="ECO:0000313" key="1">
    <source>
        <dbReference type="EMBL" id="PEN97774.1"/>
    </source>
</evidence>
<proteinExistence type="predicted"/>
<dbReference type="EMBL" id="NUAN01000071">
    <property type="protein sequence ID" value="PEN97774.1"/>
    <property type="molecule type" value="Genomic_DNA"/>
</dbReference>
<sequence>MNRKEKVEAFLEELNTLSEKYGFEITSEGNSPLLYDVNKQEYVGEFWMSIFTGKYKIGGNEISCD</sequence>
<evidence type="ECO:0000313" key="2">
    <source>
        <dbReference type="Proteomes" id="UP000220691"/>
    </source>
</evidence>